<keyword evidence="6 7" id="KW-0998">Cell outer membrane</keyword>
<keyword evidence="2 7" id="KW-0813">Transport</keyword>
<dbReference type="Pfam" id="PF13715">
    <property type="entry name" value="CarbopepD_reg_2"/>
    <property type="match status" value="1"/>
</dbReference>
<keyword evidence="3 7" id="KW-1134">Transmembrane beta strand</keyword>
<keyword evidence="8" id="KW-0732">Signal</keyword>
<evidence type="ECO:0000256" key="6">
    <source>
        <dbReference type="ARBA" id="ARBA00023237"/>
    </source>
</evidence>
<dbReference type="EMBL" id="FNBD01000002">
    <property type="protein sequence ID" value="SDE66818.1"/>
    <property type="molecule type" value="Genomic_DNA"/>
</dbReference>
<dbReference type="Gene3D" id="2.170.130.10">
    <property type="entry name" value="TonB-dependent receptor, plug domain"/>
    <property type="match status" value="1"/>
</dbReference>
<dbReference type="PROSITE" id="PS52016">
    <property type="entry name" value="TONB_DEPENDENT_REC_3"/>
    <property type="match status" value="1"/>
</dbReference>
<protein>
    <submittedName>
        <fullName evidence="10">TonB-linked outer membrane protein, SusC/RagA family</fullName>
    </submittedName>
</protein>
<dbReference type="Pfam" id="PF07660">
    <property type="entry name" value="STN"/>
    <property type="match status" value="1"/>
</dbReference>
<feature type="chain" id="PRO_5010346786" evidence="8">
    <location>
        <begin position="18"/>
        <end position="1204"/>
    </location>
</feature>
<dbReference type="Proteomes" id="UP000182114">
    <property type="component" value="Unassembled WGS sequence"/>
</dbReference>
<dbReference type="InterPro" id="IPR039426">
    <property type="entry name" value="TonB-dep_rcpt-like"/>
</dbReference>
<dbReference type="Pfam" id="PF07715">
    <property type="entry name" value="Plug"/>
    <property type="match status" value="1"/>
</dbReference>
<evidence type="ECO:0000259" key="9">
    <source>
        <dbReference type="SMART" id="SM00965"/>
    </source>
</evidence>
<dbReference type="eggNOG" id="COG1629">
    <property type="taxonomic scope" value="Bacteria"/>
</dbReference>
<proteinExistence type="inferred from homology"/>
<dbReference type="NCBIfam" id="TIGR04056">
    <property type="entry name" value="OMP_RagA_SusC"/>
    <property type="match status" value="1"/>
</dbReference>
<evidence type="ECO:0000313" key="10">
    <source>
        <dbReference type="EMBL" id="SDE66818.1"/>
    </source>
</evidence>
<dbReference type="InterPro" id="IPR023997">
    <property type="entry name" value="TonB-dep_OMP_SusC/RagA_CS"/>
</dbReference>
<evidence type="ECO:0000256" key="1">
    <source>
        <dbReference type="ARBA" id="ARBA00004571"/>
    </source>
</evidence>
<dbReference type="InterPro" id="IPR023996">
    <property type="entry name" value="TonB-dep_OMP_SusC/RagA"/>
</dbReference>
<dbReference type="SUPFAM" id="SSF56935">
    <property type="entry name" value="Porins"/>
    <property type="match status" value="1"/>
</dbReference>
<reference evidence="11" key="1">
    <citation type="submission" date="2016-10" db="EMBL/GenBank/DDBJ databases">
        <authorList>
            <person name="Varghese N."/>
            <person name="Submissions S."/>
        </authorList>
    </citation>
    <scope>NUCLEOTIDE SEQUENCE [LARGE SCALE GENOMIC DNA]</scope>
    <source>
        <strain evidence="11">DSM 24729</strain>
    </source>
</reference>
<name>A0A1G7ET12_9FLAO</name>
<feature type="signal peptide" evidence="8">
    <location>
        <begin position="1"/>
        <end position="17"/>
    </location>
</feature>
<sequence length="1204" mass="135116">MKLTAIMLILSLCRISASIYSQNTKITLNLNEVTYQELFKEIKKKTEFKFFFKNSEVNSKDIVSIDVNDKYVEDILDIIFKGKDISYQILGKQIILKREKPKIVKDNSEQDKFNLEGNVLDEDGIPLLGISVLIKNTTRGTITDFDGNFTIEAAIGDILLFKGLGFKSTEVVVKDKNDITLQLLEDVAALQEVVVSGYDKTSKRIFTGASSSIIAQDLKIDGLVDVSQMLEGRAAGVNIQNVTGTFGSGPKVTIRGASSVFGDTRPLWVIDGVIQEDIVNTDFDALISGDASTLISSSISGLNANDIEKIDILKDASATSLYGARALNGVIVITTKGGKRKSKLKVNYSLEQTVRDIPRYGNYDILNSKETVSIFNELEAKGFLDFPSVAQNRNGGIYTILAQQINAYDTSSGQFGVQNNIESRNQFLQQYEQANTDWFKQLFRSSLTQNHTLSFSGGGENNSFYTSLSFFNDPGWTIADKVSRLTYKVKNTYYLSDKFKLTLGSNGAIRDQDAPGTFNREEDSFRGSVSRVFDINPFNYALSTNRTIRPRDADGNLEYYRANWAPFNIFNELENNTIELKVKDISFQLEGNYKITKNLNYDFLGSVRYVVSDRDHNITENSNVAAAYRSQETTIVRNSNVFLYRDPNNPTAPPISVLPQGGIYRNTSNELTNFYVRNSINYANTFNQKHEVSGLLGQEMRYIDREEDFFIGYGLQYDRGLTPFTIPEVFAKTLGEKNDYFGLESEKERTLGVFSKLTYVYDSKYVLSVTGRYDGSNRQGRSKSSRWLPTGTVSGKWNMKREHFLENVDFVNSLGLRASYGLTATAGPATNSLAIFRNDITNRLDINSRERFLNIDELQNSELTWEKQYETNLGLDFGMYENKVLFSADVYQRKGFDLIDFVRSSGVGGEFIKQGNNSDMETKGIELSITVKPINTPNFSWSSTLNLSALDQKITALENKPNVLDLVDQTGGNVVGFPRQSLFSFQFTGLDDRGLPNYILPEDPGNEENSVTGANFQDVDDITSYLKYEGSIEPTKTAGFSNTFRYKSFSLSFLVSASGGNKIRLDPKFAQSYSDLNVFTSEFKNRWISPGDETLTNVPVIASGRLINEIPNLFRAYNAYNFSDVRVVDGDFIRMKNISLSYSFPKLLIEDLGLNTFNLKLSTTNPFMIYSDARLNGQDPEFFRSGGVSQPITRQFTLSLNLGF</sequence>
<keyword evidence="5 7" id="KW-0472">Membrane</keyword>
<feature type="domain" description="Secretin/TonB short N-terminal" evidence="9">
    <location>
        <begin position="130"/>
        <end position="176"/>
    </location>
</feature>
<evidence type="ECO:0000256" key="5">
    <source>
        <dbReference type="ARBA" id="ARBA00023136"/>
    </source>
</evidence>
<dbReference type="InterPro" id="IPR011662">
    <property type="entry name" value="Secretin/TonB_short_N"/>
</dbReference>
<dbReference type="Gene3D" id="2.40.170.20">
    <property type="entry name" value="TonB-dependent receptor, beta-barrel domain"/>
    <property type="match status" value="1"/>
</dbReference>
<dbReference type="InterPro" id="IPR012910">
    <property type="entry name" value="Plug_dom"/>
</dbReference>
<evidence type="ECO:0000256" key="4">
    <source>
        <dbReference type="ARBA" id="ARBA00022692"/>
    </source>
</evidence>
<keyword evidence="11" id="KW-1185">Reference proteome</keyword>
<dbReference type="SUPFAM" id="SSF49464">
    <property type="entry name" value="Carboxypeptidase regulatory domain-like"/>
    <property type="match status" value="1"/>
</dbReference>
<dbReference type="InterPro" id="IPR036942">
    <property type="entry name" value="Beta-barrel_TonB_sf"/>
</dbReference>
<comment type="similarity">
    <text evidence="7">Belongs to the TonB-dependent receptor family.</text>
</comment>
<comment type="subcellular location">
    <subcellularLocation>
        <location evidence="1 7">Cell outer membrane</location>
        <topology evidence="1 7">Multi-pass membrane protein</topology>
    </subcellularLocation>
</comment>
<evidence type="ECO:0000256" key="2">
    <source>
        <dbReference type="ARBA" id="ARBA00022448"/>
    </source>
</evidence>
<dbReference type="InterPro" id="IPR008969">
    <property type="entry name" value="CarboxyPept-like_regulatory"/>
</dbReference>
<evidence type="ECO:0000256" key="7">
    <source>
        <dbReference type="PROSITE-ProRule" id="PRU01360"/>
    </source>
</evidence>
<organism evidence="10 11">
    <name type="scientific">Cellulophaga baltica</name>
    <dbReference type="NCBI Taxonomy" id="76594"/>
    <lineage>
        <taxon>Bacteria</taxon>
        <taxon>Pseudomonadati</taxon>
        <taxon>Bacteroidota</taxon>
        <taxon>Flavobacteriia</taxon>
        <taxon>Flavobacteriales</taxon>
        <taxon>Flavobacteriaceae</taxon>
        <taxon>Cellulophaga</taxon>
    </lineage>
</organism>
<dbReference type="GO" id="GO:0009279">
    <property type="term" value="C:cell outer membrane"/>
    <property type="evidence" value="ECO:0007669"/>
    <property type="project" value="UniProtKB-SubCell"/>
</dbReference>
<keyword evidence="4 7" id="KW-0812">Transmembrane</keyword>
<evidence type="ECO:0000313" key="11">
    <source>
        <dbReference type="Proteomes" id="UP000182114"/>
    </source>
</evidence>
<gene>
    <name evidence="10" type="ORF">SAMN04487992_102493</name>
</gene>
<dbReference type="SMART" id="SM00965">
    <property type="entry name" value="STN"/>
    <property type="match status" value="2"/>
</dbReference>
<dbReference type="NCBIfam" id="TIGR04057">
    <property type="entry name" value="SusC_RagA_signa"/>
    <property type="match status" value="1"/>
</dbReference>
<accession>A0A1G7ET12</accession>
<dbReference type="AlphaFoldDB" id="A0A1G7ET12"/>
<dbReference type="InterPro" id="IPR037066">
    <property type="entry name" value="Plug_dom_sf"/>
</dbReference>
<evidence type="ECO:0000256" key="3">
    <source>
        <dbReference type="ARBA" id="ARBA00022452"/>
    </source>
</evidence>
<feature type="domain" description="Secretin/TonB short N-terminal" evidence="9">
    <location>
        <begin position="48"/>
        <end position="99"/>
    </location>
</feature>
<evidence type="ECO:0000256" key="8">
    <source>
        <dbReference type="SAM" id="SignalP"/>
    </source>
</evidence>